<dbReference type="InterPro" id="IPR007712">
    <property type="entry name" value="RelE/ParE_toxin"/>
</dbReference>
<reference evidence="3 4" key="1">
    <citation type="submission" date="2017-07" db="EMBL/GenBank/DDBJ databases">
        <title>Elstera cyanobacteriorum sp. nov., a novel bacterium isolated from cyanobacterial aggregates in a eutrophic lake.</title>
        <authorList>
            <person name="Cai H."/>
        </authorList>
    </citation>
    <scope>NUCLEOTIDE SEQUENCE [LARGE SCALE GENOMIC DNA]</scope>
    <source>
        <strain evidence="3 4">TH019</strain>
    </source>
</reference>
<evidence type="ECO:0008006" key="5">
    <source>
        <dbReference type="Google" id="ProtNLM"/>
    </source>
</evidence>
<dbReference type="PANTHER" id="PTHR33755:SF9">
    <property type="entry name" value="TOXIN PARE1"/>
    <property type="match status" value="1"/>
</dbReference>
<organism evidence="3 4">
    <name type="scientific">Elstera cyanobacteriorum</name>
    <dbReference type="NCBI Taxonomy" id="2022747"/>
    <lineage>
        <taxon>Bacteria</taxon>
        <taxon>Pseudomonadati</taxon>
        <taxon>Pseudomonadota</taxon>
        <taxon>Alphaproteobacteria</taxon>
        <taxon>Rhodospirillales</taxon>
        <taxon>Rhodospirillaceae</taxon>
        <taxon>Elstera</taxon>
    </lineage>
</organism>
<dbReference type="InterPro" id="IPR051803">
    <property type="entry name" value="TA_system_RelE-like_toxin"/>
</dbReference>
<dbReference type="OrthoDB" id="8369899at2"/>
<comment type="similarity">
    <text evidence="1">Belongs to the RelE toxin family.</text>
</comment>
<name>A0A255XK87_9PROT</name>
<dbReference type="AlphaFoldDB" id="A0A255XK87"/>
<sequence>MGLAHRLLIRPVAETDLATLGDYLAARYGETVALGALSKIEHVAALITETPQLGRSLDEILQGIRCFPCGPSLIFYQVTDTAVDIVRVLDARRDWIKLLLSAL</sequence>
<dbReference type="PANTHER" id="PTHR33755">
    <property type="entry name" value="TOXIN PARE1-RELATED"/>
    <property type="match status" value="1"/>
</dbReference>
<evidence type="ECO:0000256" key="2">
    <source>
        <dbReference type="ARBA" id="ARBA00022649"/>
    </source>
</evidence>
<evidence type="ECO:0000313" key="4">
    <source>
        <dbReference type="Proteomes" id="UP000216361"/>
    </source>
</evidence>
<keyword evidence="2" id="KW-1277">Toxin-antitoxin system</keyword>
<dbReference type="EMBL" id="NOXS01000034">
    <property type="protein sequence ID" value="OYQ17389.1"/>
    <property type="molecule type" value="Genomic_DNA"/>
</dbReference>
<keyword evidence="4" id="KW-1185">Reference proteome</keyword>
<evidence type="ECO:0000313" key="3">
    <source>
        <dbReference type="EMBL" id="OYQ17389.1"/>
    </source>
</evidence>
<accession>A0A255XK87</accession>
<dbReference type="InterPro" id="IPR035093">
    <property type="entry name" value="RelE/ParE_toxin_dom_sf"/>
</dbReference>
<evidence type="ECO:0000256" key="1">
    <source>
        <dbReference type="ARBA" id="ARBA00006226"/>
    </source>
</evidence>
<gene>
    <name evidence="3" type="ORF">CHR90_15645</name>
</gene>
<protein>
    <recommendedName>
        <fullName evidence="5">Plasmid stabilization protein</fullName>
    </recommendedName>
</protein>
<dbReference type="Gene3D" id="3.30.2310.20">
    <property type="entry name" value="RelE-like"/>
    <property type="match status" value="1"/>
</dbReference>
<proteinExistence type="inferred from homology"/>
<comment type="caution">
    <text evidence="3">The sequence shown here is derived from an EMBL/GenBank/DDBJ whole genome shotgun (WGS) entry which is preliminary data.</text>
</comment>
<dbReference type="Pfam" id="PF05016">
    <property type="entry name" value="ParE_toxin"/>
    <property type="match status" value="1"/>
</dbReference>
<dbReference type="Proteomes" id="UP000216361">
    <property type="component" value="Unassembled WGS sequence"/>
</dbReference>